<evidence type="ECO:0000256" key="2">
    <source>
        <dbReference type="PROSITE-ProRule" id="PRU01077"/>
    </source>
</evidence>
<evidence type="ECO:0000256" key="3">
    <source>
        <dbReference type="SAM" id="MobiDB-lite"/>
    </source>
</evidence>
<feature type="domain" description="F-BAR" evidence="5">
    <location>
        <begin position="1"/>
        <end position="347"/>
    </location>
</feature>
<dbReference type="InterPro" id="IPR050729">
    <property type="entry name" value="Rho-GAP"/>
</dbReference>
<keyword evidence="2" id="KW-0175">Coiled coil</keyword>
<dbReference type="Gene3D" id="1.20.1270.60">
    <property type="entry name" value="Arfaptin homology (AH) domain/BAR domain"/>
    <property type="match status" value="1"/>
</dbReference>
<feature type="compositionally biased region" description="Polar residues" evidence="3">
    <location>
        <begin position="171"/>
        <end position="186"/>
    </location>
</feature>
<dbReference type="InterPro" id="IPR000198">
    <property type="entry name" value="RhoGAP_dom"/>
</dbReference>
<dbReference type="GO" id="GO:0005737">
    <property type="term" value="C:cytoplasm"/>
    <property type="evidence" value="ECO:0007669"/>
    <property type="project" value="TreeGrafter"/>
</dbReference>
<evidence type="ECO:0000313" key="6">
    <source>
        <dbReference type="EMBL" id="KZP00770.1"/>
    </source>
</evidence>
<dbReference type="STRING" id="1330018.A0A167RCG9"/>
<evidence type="ECO:0000259" key="5">
    <source>
        <dbReference type="PROSITE" id="PS51741"/>
    </source>
</evidence>
<dbReference type="SUPFAM" id="SSF48350">
    <property type="entry name" value="GTPase activation domain, GAP"/>
    <property type="match status" value="1"/>
</dbReference>
<dbReference type="GO" id="GO:0005096">
    <property type="term" value="F:GTPase activator activity"/>
    <property type="evidence" value="ECO:0007669"/>
    <property type="project" value="UniProtKB-KW"/>
</dbReference>
<evidence type="ECO:0000259" key="4">
    <source>
        <dbReference type="PROSITE" id="PS50238"/>
    </source>
</evidence>
<gene>
    <name evidence="6" type="ORF">CALVIDRAFT_533098</name>
</gene>
<keyword evidence="7" id="KW-1185">Reference proteome</keyword>
<dbReference type="SMART" id="SM00324">
    <property type="entry name" value="RhoGAP"/>
    <property type="match status" value="1"/>
</dbReference>
<dbReference type="Gene3D" id="1.10.555.10">
    <property type="entry name" value="Rho GTPase activation protein"/>
    <property type="match status" value="1"/>
</dbReference>
<organism evidence="6 7">
    <name type="scientific">Calocera viscosa (strain TUFC12733)</name>
    <dbReference type="NCBI Taxonomy" id="1330018"/>
    <lineage>
        <taxon>Eukaryota</taxon>
        <taxon>Fungi</taxon>
        <taxon>Dikarya</taxon>
        <taxon>Basidiomycota</taxon>
        <taxon>Agaricomycotina</taxon>
        <taxon>Dacrymycetes</taxon>
        <taxon>Dacrymycetales</taxon>
        <taxon>Dacrymycetaceae</taxon>
        <taxon>Calocera</taxon>
    </lineage>
</organism>
<dbReference type="InterPro" id="IPR001060">
    <property type="entry name" value="FCH_dom"/>
</dbReference>
<proteinExistence type="predicted"/>
<dbReference type="Pfam" id="PF00620">
    <property type="entry name" value="RhoGAP"/>
    <property type="match status" value="1"/>
</dbReference>
<dbReference type="GO" id="GO:0007165">
    <property type="term" value="P:signal transduction"/>
    <property type="evidence" value="ECO:0007669"/>
    <property type="project" value="InterPro"/>
</dbReference>
<reference evidence="6 7" key="1">
    <citation type="journal article" date="2016" name="Mol. Biol. Evol.">
        <title>Comparative Genomics of Early-Diverging Mushroom-Forming Fungi Provides Insights into the Origins of Lignocellulose Decay Capabilities.</title>
        <authorList>
            <person name="Nagy L.G."/>
            <person name="Riley R."/>
            <person name="Tritt A."/>
            <person name="Adam C."/>
            <person name="Daum C."/>
            <person name="Floudas D."/>
            <person name="Sun H."/>
            <person name="Yadav J.S."/>
            <person name="Pangilinan J."/>
            <person name="Larsson K.H."/>
            <person name="Matsuura K."/>
            <person name="Barry K."/>
            <person name="Labutti K."/>
            <person name="Kuo R."/>
            <person name="Ohm R.A."/>
            <person name="Bhattacharya S.S."/>
            <person name="Shirouzu T."/>
            <person name="Yoshinaga Y."/>
            <person name="Martin F.M."/>
            <person name="Grigoriev I.V."/>
            <person name="Hibbett D.S."/>
        </authorList>
    </citation>
    <scope>NUCLEOTIDE SEQUENCE [LARGE SCALE GENOMIC DNA]</scope>
    <source>
        <strain evidence="6 7">TUFC12733</strain>
    </source>
</reference>
<dbReference type="Pfam" id="PF00611">
    <property type="entry name" value="FCH"/>
    <property type="match status" value="1"/>
</dbReference>
<feature type="compositionally biased region" description="Polar residues" evidence="3">
    <location>
        <begin position="699"/>
        <end position="741"/>
    </location>
</feature>
<dbReference type="OrthoDB" id="79452at2759"/>
<feature type="region of interest" description="Disordered" evidence="3">
    <location>
        <begin position="579"/>
        <end position="792"/>
    </location>
</feature>
<dbReference type="EMBL" id="KV417268">
    <property type="protein sequence ID" value="KZP00770.1"/>
    <property type="molecule type" value="Genomic_DNA"/>
</dbReference>
<dbReference type="CDD" id="cd00159">
    <property type="entry name" value="RhoGAP"/>
    <property type="match status" value="1"/>
</dbReference>
<feature type="compositionally biased region" description="Polar residues" evidence="3">
    <location>
        <begin position="652"/>
        <end position="685"/>
    </location>
</feature>
<dbReference type="InterPro" id="IPR027267">
    <property type="entry name" value="AH/BAR_dom_sf"/>
</dbReference>
<protein>
    <submittedName>
        <fullName evidence="6">RhoGAP-domain-containing protein</fullName>
    </submittedName>
</protein>
<keyword evidence="1" id="KW-0343">GTPase activation</keyword>
<dbReference type="SUPFAM" id="SSF103657">
    <property type="entry name" value="BAR/IMD domain-like"/>
    <property type="match status" value="1"/>
</dbReference>
<dbReference type="PROSITE" id="PS50238">
    <property type="entry name" value="RHOGAP"/>
    <property type="match status" value="1"/>
</dbReference>
<feature type="compositionally biased region" description="Pro residues" evidence="3">
    <location>
        <begin position="587"/>
        <end position="597"/>
    </location>
</feature>
<dbReference type="PANTHER" id="PTHR23176">
    <property type="entry name" value="RHO/RAC/CDC GTPASE-ACTIVATING PROTEIN"/>
    <property type="match status" value="1"/>
</dbReference>
<evidence type="ECO:0000256" key="1">
    <source>
        <dbReference type="ARBA" id="ARBA00022468"/>
    </source>
</evidence>
<dbReference type="PANTHER" id="PTHR23176:SF134">
    <property type="entry name" value="RHO-TYPE GTPASE-ACTIVATING PROTEIN"/>
    <property type="match status" value="1"/>
</dbReference>
<accession>A0A167RCG9</accession>
<name>A0A167RCG9_CALVF</name>
<dbReference type="InterPro" id="IPR031160">
    <property type="entry name" value="F_BAR_dom"/>
</dbReference>
<dbReference type="PROSITE" id="PS51741">
    <property type="entry name" value="F_BAR"/>
    <property type="match status" value="1"/>
</dbReference>
<feature type="domain" description="Rho-GAP" evidence="4">
    <location>
        <begin position="384"/>
        <end position="579"/>
    </location>
</feature>
<sequence length="792" mass="87870">MTNDLPQHLVPWFDHHLKVLNDSYLAFFQERAKLEESYVDSLFKLYSRAKGIDAQLDRVETSSTRLAWREVLGELEHEATTRSAFIESMKGDVITPLSLFKDTQERTRKRIKEDIKESYQRYHEMADSTLPRLKRNYVKKCQDVEDHRAQERAIEMQKQLLSTPMSPPQGPSTSSSNLGTMQQTVSPIPLPPSTGAPMQRARSPSASGGLSDLAQHGKKQFGQLMNFLNERRDGREGNGPLSKDAPTLPSTERGPGPMRSVKAKREADEADKEYRSGVFHLETLRLRREKILLAGYTSLEELVKESAEVVQQSLGKYSDALQVTATANASLARDLQNSVEGIAPAKDASLVRAAIPNAVAKALPKRVLYWNYSVGECNDLIFGVSLVDYATARSLPDNEAPDLVMKCIQEVEARGLELEGIYRVSGRHATVQEMMHKIERNESEFHFNPLLDDVYTICSLLKLYLRELPEPVFRYPLADRLQYSEKREEHISNNLLILRSKLRRLPAVHQVTARVLVEHLAKVASRSSQNKMDAKNLSLIFGPVIFGEDEIPKNGDVLSVGVAKDTLMEDLITFAPLVFSEQTTSSPPRPKSPPLPSKPENEAPAAGPRGNPYGTEHSSFVVIPPREKDFTPTMPTRAATANSIHPSRKAHTLSTVENVPTRPTQSRQPRLTLDTIDTPSQLSNESSRDDEEKTAIPGHSSNPSPESTKSILTASPTKVQSSPIRSQRTSPLNVTTSLPPQTFTERETGSTTTSPATAESFESTRTSFSIQQITPPSPSGSETIAEARVPAG</sequence>
<dbReference type="AlphaFoldDB" id="A0A167RCG9"/>
<evidence type="ECO:0000313" key="7">
    <source>
        <dbReference type="Proteomes" id="UP000076738"/>
    </source>
</evidence>
<feature type="region of interest" description="Disordered" evidence="3">
    <location>
        <begin position="231"/>
        <end position="270"/>
    </location>
</feature>
<feature type="region of interest" description="Disordered" evidence="3">
    <location>
        <begin position="161"/>
        <end position="213"/>
    </location>
</feature>
<feature type="compositionally biased region" description="Polar residues" evidence="3">
    <location>
        <begin position="755"/>
        <end position="782"/>
    </location>
</feature>
<dbReference type="Proteomes" id="UP000076738">
    <property type="component" value="Unassembled WGS sequence"/>
</dbReference>
<dbReference type="InterPro" id="IPR008936">
    <property type="entry name" value="Rho_GTPase_activation_prot"/>
</dbReference>